<evidence type="ECO:0000313" key="1">
    <source>
        <dbReference type="EMBL" id="AEE96795.1"/>
    </source>
</evidence>
<dbReference type="STRING" id="697281.Mahau_1607"/>
<dbReference type="EMBL" id="CP002360">
    <property type="protein sequence ID" value="AEE96795.1"/>
    <property type="molecule type" value="Genomic_DNA"/>
</dbReference>
<protein>
    <submittedName>
        <fullName evidence="1">Uncharacterized protein</fullName>
    </submittedName>
</protein>
<reference evidence="1 2" key="2">
    <citation type="journal article" date="2011" name="Stand. Genomic Sci.">
        <title>Complete genome sequence of Mahella australiensis type strain (50-1 BON).</title>
        <authorList>
            <person name="Sikorski J."/>
            <person name="Teshima H."/>
            <person name="Nolan M."/>
            <person name="Lucas S."/>
            <person name="Hammon N."/>
            <person name="Deshpande S."/>
            <person name="Cheng J.F."/>
            <person name="Pitluck S."/>
            <person name="Liolios K."/>
            <person name="Pagani I."/>
            <person name="Ivanova N."/>
            <person name="Huntemann M."/>
            <person name="Mavromatis K."/>
            <person name="Ovchinikova G."/>
            <person name="Pati A."/>
            <person name="Tapia R."/>
            <person name="Han C."/>
            <person name="Goodwin L."/>
            <person name="Chen A."/>
            <person name="Palaniappan K."/>
            <person name="Land M."/>
            <person name="Hauser L."/>
            <person name="Ngatchou-Djao O.D."/>
            <person name="Rohde M."/>
            <person name="Pukall R."/>
            <person name="Spring S."/>
            <person name="Abt B."/>
            <person name="Goker M."/>
            <person name="Detter J.C."/>
            <person name="Woyke T."/>
            <person name="Bristow J."/>
            <person name="Markowitz V."/>
            <person name="Hugenholtz P."/>
            <person name="Eisen J.A."/>
            <person name="Kyrpides N.C."/>
            <person name="Klenk H.P."/>
            <person name="Lapidus A."/>
        </authorList>
    </citation>
    <scope>NUCLEOTIDE SEQUENCE [LARGE SCALE GENOMIC DNA]</scope>
    <source>
        <strain evidence="2">DSM 15567 / CIP 107919 / 50-1 BON</strain>
    </source>
</reference>
<keyword evidence="2" id="KW-1185">Reference proteome</keyword>
<dbReference type="Proteomes" id="UP000008457">
    <property type="component" value="Chromosome"/>
</dbReference>
<dbReference type="HOGENOM" id="CLU_2142877_0_0_9"/>
<accession>F3ZZ36</accession>
<dbReference type="KEGG" id="mas:Mahau_1607"/>
<dbReference type="AlphaFoldDB" id="F3ZZ36"/>
<dbReference type="OrthoDB" id="2111669at2"/>
<name>F3ZZ36_MAHA5</name>
<sequence length="112" mass="13207">MRFERRQPYKVWRVGGRSFPIYLEYDEQLKESYPAYPDFEEHPEYTDEGRPFATAEQESCSCRKPNAPEQPPPGDCGGCGWFCREQTPYDPIGICMCDALRRKTKSEREKRE</sequence>
<proteinExistence type="predicted"/>
<reference evidence="2" key="1">
    <citation type="submission" date="2010-11" db="EMBL/GenBank/DDBJ databases">
        <title>The complete genome of Mahella australiensis DSM 15567.</title>
        <authorList>
            <consortium name="US DOE Joint Genome Institute (JGI-PGF)"/>
            <person name="Lucas S."/>
            <person name="Copeland A."/>
            <person name="Lapidus A."/>
            <person name="Bruce D."/>
            <person name="Goodwin L."/>
            <person name="Pitluck S."/>
            <person name="Kyrpides N."/>
            <person name="Mavromatis K."/>
            <person name="Pagani I."/>
            <person name="Ivanova N."/>
            <person name="Teshima H."/>
            <person name="Brettin T."/>
            <person name="Detter J.C."/>
            <person name="Han C."/>
            <person name="Tapia R."/>
            <person name="Land M."/>
            <person name="Hauser L."/>
            <person name="Markowitz V."/>
            <person name="Cheng J.-F."/>
            <person name="Hugenholtz P."/>
            <person name="Woyke T."/>
            <person name="Wu D."/>
            <person name="Spring S."/>
            <person name="Pukall R."/>
            <person name="Steenblock K."/>
            <person name="Schneider S."/>
            <person name="Klenk H.-P."/>
            <person name="Eisen J.A."/>
        </authorList>
    </citation>
    <scope>NUCLEOTIDE SEQUENCE [LARGE SCALE GENOMIC DNA]</scope>
    <source>
        <strain evidence="2">DSM 15567 / CIP 107919 / 50-1 BON</strain>
    </source>
</reference>
<evidence type="ECO:0000313" key="2">
    <source>
        <dbReference type="Proteomes" id="UP000008457"/>
    </source>
</evidence>
<dbReference type="RefSeq" id="WP_013781224.1">
    <property type="nucleotide sequence ID" value="NC_015520.1"/>
</dbReference>
<gene>
    <name evidence="1" type="ordered locus">Mahau_1607</name>
</gene>
<organism evidence="1 2">
    <name type="scientific">Mahella australiensis (strain DSM 15567 / CIP 107919 / 50-1 BON)</name>
    <dbReference type="NCBI Taxonomy" id="697281"/>
    <lineage>
        <taxon>Bacteria</taxon>
        <taxon>Bacillati</taxon>
        <taxon>Bacillota</taxon>
        <taxon>Clostridia</taxon>
        <taxon>Thermoanaerobacterales</taxon>
        <taxon>Thermoanaerobacterales Family IV. Incertae Sedis</taxon>
        <taxon>Mahella</taxon>
    </lineage>
</organism>